<evidence type="ECO:0000313" key="1">
    <source>
        <dbReference type="EMBL" id="KAH7841433.1"/>
    </source>
</evidence>
<sequence length="341" mass="37324">MSQPSLSLLPKSLVSMSMRLGAMWVFILFMLCFLATEMAAAPVIIPRIVKCRSISFPVCFNVEVLCPSACPRTCLMDCVSCKPVCSCNTPGAICEDPRFVGGDGITFYFHGRKDQDFCLVSDPNLHINARFIGKRNPNLNRDFTWVQSIGILFNNHKLLVAAKKTSKWDDAVDRLAIFMDNNLVSLPATEGSEWKSPAVTATRTAAANRVTIEAVGAFRLNVAVVPITAEESRVHRYNITEDDCFAHLELGFKFYNLTDSVDGVLGQTYRSDYVSKAKVNVPMQVMGGADKYLTSHIFATDCLASRFGSVNGVSSIKKGGIEHSTMKCSSGTEGSGVVCKR</sequence>
<reference evidence="1 2" key="1">
    <citation type="journal article" date="2021" name="Hortic Res">
        <title>High-quality reference genome and annotation aids understanding of berry development for evergreen blueberry (Vaccinium darrowii).</title>
        <authorList>
            <person name="Yu J."/>
            <person name="Hulse-Kemp A.M."/>
            <person name="Babiker E."/>
            <person name="Staton M."/>
        </authorList>
    </citation>
    <scope>NUCLEOTIDE SEQUENCE [LARGE SCALE GENOMIC DNA]</scope>
    <source>
        <strain evidence="2">cv. NJ 8807/NJ 8810</strain>
        <tissue evidence="1">Young leaf</tissue>
    </source>
</reference>
<proteinExistence type="predicted"/>
<comment type="caution">
    <text evidence="1">The sequence shown here is derived from an EMBL/GenBank/DDBJ whole genome shotgun (WGS) entry which is preliminary data.</text>
</comment>
<dbReference type="Proteomes" id="UP000828048">
    <property type="component" value="Chromosome 10"/>
</dbReference>
<keyword evidence="2" id="KW-1185">Reference proteome</keyword>
<organism evidence="1 2">
    <name type="scientific">Vaccinium darrowii</name>
    <dbReference type="NCBI Taxonomy" id="229202"/>
    <lineage>
        <taxon>Eukaryota</taxon>
        <taxon>Viridiplantae</taxon>
        <taxon>Streptophyta</taxon>
        <taxon>Embryophyta</taxon>
        <taxon>Tracheophyta</taxon>
        <taxon>Spermatophyta</taxon>
        <taxon>Magnoliopsida</taxon>
        <taxon>eudicotyledons</taxon>
        <taxon>Gunneridae</taxon>
        <taxon>Pentapetalae</taxon>
        <taxon>asterids</taxon>
        <taxon>Ericales</taxon>
        <taxon>Ericaceae</taxon>
        <taxon>Vaccinioideae</taxon>
        <taxon>Vaccinieae</taxon>
        <taxon>Vaccinium</taxon>
    </lineage>
</organism>
<gene>
    <name evidence="1" type="ORF">Vadar_029818</name>
</gene>
<name>A0ACB7XKW6_9ERIC</name>
<dbReference type="EMBL" id="CM037160">
    <property type="protein sequence ID" value="KAH7841433.1"/>
    <property type="molecule type" value="Genomic_DNA"/>
</dbReference>
<protein>
    <submittedName>
        <fullName evidence="1">Uncharacterized protein</fullName>
    </submittedName>
</protein>
<evidence type="ECO:0000313" key="2">
    <source>
        <dbReference type="Proteomes" id="UP000828048"/>
    </source>
</evidence>
<accession>A0ACB7XKW6</accession>